<feature type="domain" description="Metallo-beta-lactamase" evidence="2">
    <location>
        <begin position="39"/>
        <end position="261"/>
    </location>
</feature>
<dbReference type="KEGG" id="aagg:ETAA8_10630"/>
<dbReference type="EMBL" id="CP036274">
    <property type="protein sequence ID" value="QDU25991.1"/>
    <property type="molecule type" value="Genomic_DNA"/>
</dbReference>
<dbReference type="OrthoDB" id="9761531at2"/>
<dbReference type="RefSeq" id="WP_145085835.1">
    <property type="nucleotide sequence ID" value="NZ_CP036274.1"/>
</dbReference>
<evidence type="ECO:0000313" key="4">
    <source>
        <dbReference type="Proteomes" id="UP000315017"/>
    </source>
</evidence>
<dbReference type="PANTHER" id="PTHR30619:SF1">
    <property type="entry name" value="RECOMBINATION PROTEIN 2"/>
    <property type="match status" value="1"/>
</dbReference>
<dbReference type="Proteomes" id="UP000315017">
    <property type="component" value="Chromosome"/>
</dbReference>
<dbReference type="SUPFAM" id="SSF56281">
    <property type="entry name" value="Metallo-hydrolase/oxidoreductase"/>
    <property type="match status" value="1"/>
</dbReference>
<evidence type="ECO:0000259" key="2">
    <source>
        <dbReference type="SMART" id="SM00849"/>
    </source>
</evidence>
<protein>
    <submittedName>
        <fullName evidence="3">ComEC family competence protein</fullName>
    </submittedName>
</protein>
<dbReference type="InterPro" id="IPR001279">
    <property type="entry name" value="Metallo-B-lactamas"/>
</dbReference>
<dbReference type="SMART" id="SM00849">
    <property type="entry name" value="Lactamase_B"/>
    <property type="match status" value="1"/>
</dbReference>
<name>A0A517Y6Y1_9BACT</name>
<dbReference type="InterPro" id="IPR036866">
    <property type="entry name" value="RibonucZ/Hydroxyglut_hydro"/>
</dbReference>
<dbReference type="AlphaFoldDB" id="A0A517Y6Y1"/>
<accession>A0A517Y6Y1</accession>
<feature type="chain" id="PRO_5022175134" evidence="1">
    <location>
        <begin position="25"/>
        <end position="349"/>
    </location>
</feature>
<dbReference type="PANTHER" id="PTHR30619">
    <property type="entry name" value="DNA INTERNALIZATION/COMPETENCE PROTEIN COMEC/REC2"/>
    <property type="match status" value="1"/>
</dbReference>
<dbReference type="Pfam" id="PF00753">
    <property type="entry name" value="Lactamase_B"/>
    <property type="match status" value="1"/>
</dbReference>
<sequence length="349" mass="37988" precursor="true">MRKTISQLLATLVLALAACGQIWAAEADGLQIYWIDTEGGAATLLITPTGETVLIDAGNPGRRDADRIVKTITEIAGRKQIDHLVTTHYHGDHFGGAIELAKLLPIVNLWDNGQFEGLRDDPGKAYFELKAEKKHVIKPGDSIPVKQLAAGSPELSIRCLGTRQQFVTAPAGTEENTNICATAREKARDGSDNANSIVLLIKFGNFTFFDAGDLTWNQEQKLVCPHNVVGKVDVYQVTHHGLDASNNPLVLQSIEPHVAIMNNGTTKGCAPEVFANLKETKSLQGIYQVHKNLRPDGATNNVADEFIANREKECQGNHIHLAVAADTKSYTVNIPANKHSQTYQTRTGK</sequence>
<dbReference type="InterPro" id="IPR052159">
    <property type="entry name" value="Competence_DNA_uptake"/>
</dbReference>
<dbReference type="Gene3D" id="3.60.15.10">
    <property type="entry name" value="Ribonuclease Z/Hydroxyacylglutathione hydrolase-like"/>
    <property type="match status" value="1"/>
</dbReference>
<proteinExistence type="predicted"/>
<gene>
    <name evidence="3" type="ORF">ETAA8_10630</name>
</gene>
<feature type="signal peptide" evidence="1">
    <location>
        <begin position="1"/>
        <end position="24"/>
    </location>
</feature>
<organism evidence="3 4">
    <name type="scientific">Anatilimnocola aggregata</name>
    <dbReference type="NCBI Taxonomy" id="2528021"/>
    <lineage>
        <taxon>Bacteria</taxon>
        <taxon>Pseudomonadati</taxon>
        <taxon>Planctomycetota</taxon>
        <taxon>Planctomycetia</taxon>
        <taxon>Pirellulales</taxon>
        <taxon>Pirellulaceae</taxon>
        <taxon>Anatilimnocola</taxon>
    </lineage>
</organism>
<evidence type="ECO:0000313" key="3">
    <source>
        <dbReference type="EMBL" id="QDU25991.1"/>
    </source>
</evidence>
<evidence type="ECO:0000256" key="1">
    <source>
        <dbReference type="SAM" id="SignalP"/>
    </source>
</evidence>
<keyword evidence="1" id="KW-0732">Signal</keyword>
<dbReference type="PROSITE" id="PS51257">
    <property type="entry name" value="PROKAR_LIPOPROTEIN"/>
    <property type="match status" value="1"/>
</dbReference>
<keyword evidence="4" id="KW-1185">Reference proteome</keyword>
<reference evidence="3 4" key="1">
    <citation type="submission" date="2019-02" db="EMBL/GenBank/DDBJ databases">
        <title>Deep-cultivation of Planctomycetes and their phenomic and genomic characterization uncovers novel biology.</title>
        <authorList>
            <person name="Wiegand S."/>
            <person name="Jogler M."/>
            <person name="Boedeker C."/>
            <person name="Pinto D."/>
            <person name="Vollmers J."/>
            <person name="Rivas-Marin E."/>
            <person name="Kohn T."/>
            <person name="Peeters S.H."/>
            <person name="Heuer A."/>
            <person name="Rast P."/>
            <person name="Oberbeckmann S."/>
            <person name="Bunk B."/>
            <person name="Jeske O."/>
            <person name="Meyerdierks A."/>
            <person name="Storesund J.E."/>
            <person name="Kallscheuer N."/>
            <person name="Luecker S."/>
            <person name="Lage O.M."/>
            <person name="Pohl T."/>
            <person name="Merkel B.J."/>
            <person name="Hornburger P."/>
            <person name="Mueller R.-W."/>
            <person name="Bruemmer F."/>
            <person name="Labrenz M."/>
            <person name="Spormann A.M."/>
            <person name="Op den Camp H."/>
            <person name="Overmann J."/>
            <person name="Amann R."/>
            <person name="Jetten M.S.M."/>
            <person name="Mascher T."/>
            <person name="Medema M.H."/>
            <person name="Devos D.P."/>
            <person name="Kaster A.-K."/>
            <person name="Ovreas L."/>
            <person name="Rohde M."/>
            <person name="Galperin M.Y."/>
            <person name="Jogler C."/>
        </authorList>
    </citation>
    <scope>NUCLEOTIDE SEQUENCE [LARGE SCALE GENOMIC DNA]</scope>
    <source>
        <strain evidence="3 4">ETA_A8</strain>
    </source>
</reference>